<evidence type="ECO:0000256" key="2">
    <source>
        <dbReference type="ARBA" id="ARBA00023239"/>
    </source>
</evidence>
<evidence type="ECO:0000313" key="4">
    <source>
        <dbReference type="Proteomes" id="UP000001640"/>
    </source>
</evidence>
<dbReference type="HOGENOM" id="CLU_070703_0_1_1"/>
<dbReference type="InterPro" id="IPR013024">
    <property type="entry name" value="GGCT-like"/>
</dbReference>
<dbReference type="EC" id="4.3.2.7" evidence="1"/>
<dbReference type="Gene3D" id="3.10.490.10">
    <property type="entry name" value="Gamma-glutamyl cyclotransferase-like"/>
    <property type="match status" value="1"/>
</dbReference>
<dbReference type="GO" id="GO:0061928">
    <property type="term" value="F:glutathione specific gamma-glutamylcyclotransferase activity"/>
    <property type="evidence" value="ECO:0007669"/>
    <property type="project" value="UniProtKB-EC"/>
</dbReference>
<dbReference type="Proteomes" id="UP000001640">
    <property type="component" value="Chromosome 1"/>
</dbReference>
<dbReference type="EMBL" id="HE576752">
    <property type="protein sequence ID" value="CCC66929.1"/>
    <property type="molecule type" value="Genomic_DNA"/>
</dbReference>
<reference key="2">
    <citation type="submission" date="2011-08" db="EMBL/GenBank/DDBJ databases">
        <title>Genome sequence of Naumovozyma castellii.</title>
        <authorList>
            <person name="Gordon J.L."/>
            <person name="Armisen D."/>
            <person name="Proux-Wera E."/>
            <person name="OhEigeartaigh S.S."/>
            <person name="Byrne K.P."/>
            <person name="Wolfe K.H."/>
        </authorList>
    </citation>
    <scope>NUCLEOTIDE SEQUENCE</scope>
    <source>
        <strain>Type strain:CBS 4309</strain>
    </source>
</reference>
<evidence type="ECO:0000256" key="1">
    <source>
        <dbReference type="ARBA" id="ARBA00012344"/>
    </source>
</evidence>
<dbReference type="PANTHER" id="PTHR12192:SF2">
    <property type="entry name" value="GLUTATHIONE-SPECIFIC GAMMA-GLUTAMYLCYCLOTRANSFERASE 2"/>
    <property type="match status" value="1"/>
</dbReference>
<dbReference type="OMA" id="DHREKDG"/>
<keyword evidence="4" id="KW-1185">Reference proteome</keyword>
<dbReference type="GeneID" id="96900416"/>
<dbReference type="CDD" id="cd06661">
    <property type="entry name" value="GGCT_like"/>
    <property type="match status" value="1"/>
</dbReference>
<evidence type="ECO:0000313" key="3">
    <source>
        <dbReference type="EMBL" id="CCC66929.1"/>
    </source>
</evidence>
<organism evidence="3 4">
    <name type="scientific">Naumovozyma castellii</name>
    <name type="common">Yeast</name>
    <name type="synonym">Saccharomyces castellii</name>
    <dbReference type="NCBI Taxonomy" id="27288"/>
    <lineage>
        <taxon>Eukaryota</taxon>
        <taxon>Fungi</taxon>
        <taxon>Dikarya</taxon>
        <taxon>Ascomycota</taxon>
        <taxon>Saccharomycotina</taxon>
        <taxon>Saccharomycetes</taxon>
        <taxon>Saccharomycetales</taxon>
        <taxon>Saccharomycetaceae</taxon>
        <taxon>Naumovozyma</taxon>
    </lineage>
</organism>
<dbReference type="FunCoup" id="G0V639">
    <property type="interactions" value="362"/>
</dbReference>
<dbReference type="InParanoid" id="G0V639"/>
<dbReference type="STRING" id="1064592.G0V639"/>
<gene>
    <name evidence="3" type="primary">NCAS0A03710</name>
    <name evidence="3" type="ordered locus">NCAS_0A03710</name>
</gene>
<reference evidence="3 4" key="1">
    <citation type="journal article" date="2011" name="Proc. Natl. Acad. Sci. U.S.A.">
        <title>Evolutionary erosion of yeast sex chromosomes by mating-type switching accidents.</title>
        <authorList>
            <person name="Gordon J.L."/>
            <person name="Armisen D."/>
            <person name="Proux-Wera E."/>
            <person name="Oheigeartaigh S.S."/>
            <person name="Byrne K.P."/>
            <person name="Wolfe K.H."/>
        </authorList>
    </citation>
    <scope>NUCLEOTIDE SEQUENCE [LARGE SCALE GENOMIC DNA]</scope>
    <source>
        <strain evidence="4">ATCC 76901 / BCRC 22586 / CBS 4309 / NBRC 1992 / NRRL Y-12630</strain>
    </source>
</reference>
<dbReference type="GO" id="GO:0005737">
    <property type="term" value="C:cytoplasm"/>
    <property type="evidence" value="ECO:0007669"/>
    <property type="project" value="TreeGrafter"/>
</dbReference>
<dbReference type="eggNOG" id="KOG3182">
    <property type="taxonomic scope" value="Eukaryota"/>
</dbReference>
<dbReference type="KEGG" id="ncs:NCAS_0A03710"/>
<sequence>MTIDTDETMQGLWVLGYGSLIYKPPPHYKYRIPATIYGFMRRFWQSSIDHRGTPDSPGRVVTLIPYDEIVSRPEFSQDLKLYSPNFDDIKGANDLTTLGVVYYIPTEFADQVREYLDVREQNGYTLHEVEVHLNTTGEQERALKHVLCKLPFHNETKKRILKTNVYIGTVTNEAFVGPEAIHDTAKVISTSRGPSGPNIEYLKLLHDSIEFMSDNELLPTSDIYLNKLLRQVDKINN</sequence>
<name>G0V639_NAUCA</name>
<protein>
    <recommendedName>
        <fullName evidence="1">glutathione-specific gamma-glutamylcyclotransferase</fullName>
        <ecNumber evidence="1">4.3.2.7</ecNumber>
    </recommendedName>
</protein>
<dbReference type="Pfam" id="PF04752">
    <property type="entry name" value="ChaC"/>
    <property type="match status" value="1"/>
</dbReference>
<keyword evidence="2" id="KW-0456">Lyase</keyword>
<dbReference type="RefSeq" id="XP_003673318.1">
    <property type="nucleotide sequence ID" value="XM_003673270.1"/>
</dbReference>
<dbReference type="OrthoDB" id="1933483at2759"/>
<proteinExistence type="predicted"/>
<dbReference type="PANTHER" id="PTHR12192">
    <property type="entry name" value="CATION TRANSPORT PROTEIN CHAC-RELATED"/>
    <property type="match status" value="1"/>
</dbReference>
<dbReference type="AlphaFoldDB" id="G0V639"/>
<accession>G0V639</accession>
<dbReference type="GO" id="GO:0006751">
    <property type="term" value="P:glutathione catabolic process"/>
    <property type="evidence" value="ECO:0007669"/>
    <property type="project" value="EnsemblFungi"/>
</dbReference>
<dbReference type="InterPro" id="IPR006840">
    <property type="entry name" value="ChaC"/>
</dbReference>
<dbReference type="GO" id="GO:0003839">
    <property type="term" value="F:gamma-glutamylcyclotransferase activity"/>
    <property type="evidence" value="ECO:0007669"/>
    <property type="project" value="EnsemblFungi"/>
</dbReference>